<dbReference type="Proteomes" id="UP000221369">
    <property type="component" value="Unassembled WGS sequence"/>
</dbReference>
<dbReference type="SUPFAM" id="SSF141318">
    <property type="entry name" value="TM0957-like"/>
    <property type="match status" value="1"/>
</dbReference>
<dbReference type="RefSeq" id="WP_098408920.1">
    <property type="nucleotide sequence ID" value="NZ_PDJE01000001.1"/>
</dbReference>
<dbReference type="InterPro" id="IPR014582">
    <property type="entry name" value="UCP033535_lipo"/>
</dbReference>
<reference evidence="2 3" key="1">
    <citation type="submission" date="2017-10" db="EMBL/GenBank/DDBJ databases">
        <title>Sequencing the genomes of 1000 actinobacteria strains.</title>
        <authorList>
            <person name="Klenk H.-P."/>
        </authorList>
    </citation>
    <scope>NUCLEOTIDE SEQUENCE [LARGE SCALE GENOMIC DNA]</scope>
    <source>
        <strain evidence="2 3">DSM 21798</strain>
    </source>
</reference>
<organism evidence="2 3">
    <name type="scientific">Paramicrobacterium agarici</name>
    <dbReference type="NCBI Taxonomy" id="630514"/>
    <lineage>
        <taxon>Bacteria</taxon>
        <taxon>Bacillati</taxon>
        <taxon>Actinomycetota</taxon>
        <taxon>Actinomycetes</taxon>
        <taxon>Micrococcales</taxon>
        <taxon>Microbacteriaceae</taxon>
        <taxon>Paramicrobacterium</taxon>
    </lineage>
</organism>
<evidence type="ECO:0000313" key="3">
    <source>
        <dbReference type="Proteomes" id="UP000221369"/>
    </source>
</evidence>
<protein>
    <submittedName>
        <fullName evidence="2">Putative lipoprotein</fullName>
    </submittedName>
</protein>
<dbReference type="OrthoDB" id="6631333at2"/>
<accession>A0A2A9DZE8</accession>
<evidence type="ECO:0000256" key="1">
    <source>
        <dbReference type="SAM" id="Phobius"/>
    </source>
</evidence>
<dbReference type="InterPro" id="IPR036215">
    <property type="entry name" value="TM0957-like_sf"/>
</dbReference>
<keyword evidence="1" id="KW-0812">Transmembrane</keyword>
<proteinExistence type="predicted"/>
<comment type="caution">
    <text evidence="2">The sequence shown here is derived from an EMBL/GenBank/DDBJ whole genome shotgun (WGS) entry which is preliminary data.</text>
</comment>
<dbReference type="AlphaFoldDB" id="A0A2A9DZE8"/>
<evidence type="ECO:0000313" key="2">
    <source>
        <dbReference type="EMBL" id="PFG31973.1"/>
    </source>
</evidence>
<dbReference type="EMBL" id="PDJE01000001">
    <property type="protein sequence ID" value="PFG31973.1"/>
    <property type="molecule type" value="Genomic_DNA"/>
</dbReference>
<dbReference type="Pfam" id="PF10054">
    <property type="entry name" value="DUF2291"/>
    <property type="match status" value="1"/>
</dbReference>
<keyword evidence="1" id="KW-1133">Transmembrane helix</keyword>
<keyword evidence="2" id="KW-0449">Lipoprotein</keyword>
<gene>
    <name evidence="2" type="ORF">ATJ78_2956</name>
</gene>
<dbReference type="Gene3D" id="1.10.10.1260">
    <property type="entry name" value="Envelope glycoprotein gp160, DUF2291, helical domain"/>
    <property type="match status" value="1"/>
</dbReference>
<keyword evidence="3" id="KW-1185">Reference proteome</keyword>
<dbReference type="PIRSF" id="PIRSF033535">
    <property type="entry name" value="UCP033535_plp"/>
    <property type="match status" value="1"/>
</dbReference>
<keyword evidence="1" id="KW-0472">Membrane</keyword>
<dbReference type="Gene3D" id="2.40.50.420">
    <property type="entry name" value="Envelope glycoprotein gp160, DUF2291, alpha/beta domain"/>
    <property type="match status" value="1"/>
</dbReference>
<feature type="transmembrane region" description="Helical" evidence="1">
    <location>
        <begin position="12"/>
        <end position="34"/>
    </location>
</feature>
<sequence>MSNAQKRSRKSPWIIAAIAVITVVAMGTIGTTYLTPDEAAEASSSGNDPKVFAEENYESLIVAGITENAVELPKVAQALADDPAAAAEEYGVGDGPSPTYSVSFTGVVSEYDAEAGNLLVDVEGMPDESQAAIQTGNPGIIGTALRDATGEVSFSMFTNQLDYQEVGAVFNQMMKESVLDPIDVESLVGKTVTVTGATAPLNPQLIVVTPVSLEVGK</sequence>
<name>A0A2A9DZE8_9MICO</name>